<dbReference type="STRING" id="475255.SAMN04488101_12123"/>
<sequence>MLTALKKLLTNWIAHFLMMWIAIIVFTVIPYLYHVHIWGNYIYNTDGTPVSGLQYATNLNKDLFVVALFIFLTEAVRQFLFKKYHFIVFIAGCLLTGMISCAGIVYLRPHVFQQQGKLSAIEPILYISAYAFVYVTVRDYYLQNRNRKLHRIQQSENELHALKAQLNPHFLFNALNYLYGTALKEKASDTAQGIDIMSDMMRYTIHGMHENFVPLQDELKFMENYLQLQHVRLPIQDNIKINTQIVSDDHNHQQKIAPLLLLPFIENAFKYGISMDAQCEVQIKIVVAKNELHMEVFNTIIQNRAEVSGNNTGIKNTIKRLDLLYPNSYQLDHKNTSLDYKVSFWLKLNS</sequence>
<dbReference type="GO" id="GO:0016020">
    <property type="term" value="C:membrane"/>
    <property type="evidence" value="ECO:0007669"/>
    <property type="project" value="InterPro"/>
</dbReference>
<dbReference type="GO" id="GO:0000155">
    <property type="term" value="F:phosphorelay sensor kinase activity"/>
    <property type="evidence" value="ECO:0007669"/>
    <property type="project" value="InterPro"/>
</dbReference>
<evidence type="ECO:0000256" key="1">
    <source>
        <dbReference type="SAM" id="Phobius"/>
    </source>
</evidence>
<dbReference type="InterPro" id="IPR050640">
    <property type="entry name" value="Bact_2-comp_sensor_kinase"/>
</dbReference>
<keyword evidence="1" id="KW-0812">Transmembrane</keyword>
<dbReference type="OrthoDB" id="9792992at2"/>
<keyword evidence="3" id="KW-0808">Transferase</keyword>
<dbReference type="InterPro" id="IPR010559">
    <property type="entry name" value="Sig_transdc_His_kin_internal"/>
</dbReference>
<dbReference type="PANTHER" id="PTHR34220">
    <property type="entry name" value="SENSOR HISTIDINE KINASE YPDA"/>
    <property type="match status" value="1"/>
</dbReference>
<keyword evidence="4" id="KW-1185">Reference proteome</keyword>
<evidence type="ECO:0000313" key="4">
    <source>
        <dbReference type="Proteomes" id="UP000192678"/>
    </source>
</evidence>
<feature type="domain" description="Signal transduction histidine kinase internal region" evidence="2">
    <location>
        <begin position="158"/>
        <end position="233"/>
    </location>
</feature>
<dbReference type="Pfam" id="PF06580">
    <property type="entry name" value="His_kinase"/>
    <property type="match status" value="1"/>
</dbReference>
<feature type="transmembrane region" description="Helical" evidence="1">
    <location>
        <begin position="123"/>
        <end position="141"/>
    </location>
</feature>
<dbReference type="Proteomes" id="UP000192678">
    <property type="component" value="Unassembled WGS sequence"/>
</dbReference>
<proteinExistence type="predicted"/>
<dbReference type="PANTHER" id="PTHR34220:SF7">
    <property type="entry name" value="SENSOR HISTIDINE KINASE YPDA"/>
    <property type="match status" value="1"/>
</dbReference>
<protein>
    <submittedName>
        <fullName evidence="3">Histidine kinase</fullName>
    </submittedName>
</protein>
<gene>
    <name evidence="3" type="ORF">SAMN04488101_12123</name>
</gene>
<keyword evidence="3" id="KW-0418">Kinase</keyword>
<organism evidence="3 4">
    <name type="scientific">Pedobacter nyackensis</name>
    <dbReference type="NCBI Taxonomy" id="475255"/>
    <lineage>
        <taxon>Bacteria</taxon>
        <taxon>Pseudomonadati</taxon>
        <taxon>Bacteroidota</taxon>
        <taxon>Sphingobacteriia</taxon>
        <taxon>Sphingobacteriales</taxon>
        <taxon>Sphingobacteriaceae</taxon>
        <taxon>Pedobacter</taxon>
    </lineage>
</organism>
<keyword evidence="1" id="KW-1133">Transmembrane helix</keyword>
<feature type="transmembrane region" description="Helical" evidence="1">
    <location>
        <begin position="12"/>
        <end position="33"/>
    </location>
</feature>
<feature type="transmembrane region" description="Helical" evidence="1">
    <location>
        <begin position="84"/>
        <end position="107"/>
    </location>
</feature>
<evidence type="ECO:0000259" key="2">
    <source>
        <dbReference type="Pfam" id="PF06580"/>
    </source>
</evidence>
<dbReference type="RefSeq" id="WP_084292154.1">
    <property type="nucleotide sequence ID" value="NZ_FWYB01000021.1"/>
</dbReference>
<reference evidence="3 4" key="1">
    <citation type="submission" date="2017-04" db="EMBL/GenBank/DDBJ databases">
        <authorList>
            <person name="Afonso C.L."/>
            <person name="Miller P.J."/>
            <person name="Scott M.A."/>
            <person name="Spackman E."/>
            <person name="Goraichik I."/>
            <person name="Dimitrov K.M."/>
            <person name="Suarez D.L."/>
            <person name="Swayne D.E."/>
        </authorList>
    </citation>
    <scope>NUCLEOTIDE SEQUENCE [LARGE SCALE GENOMIC DNA]</scope>
    <source>
        <strain evidence="3 4">DSM 19625</strain>
    </source>
</reference>
<feature type="transmembrane region" description="Helical" evidence="1">
    <location>
        <begin position="53"/>
        <end position="72"/>
    </location>
</feature>
<accession>A0A1W2F5Z2</accession>
<name>A0A1W2F5Z2_9SPHI</name>
<dbReference type="EMBL" id="FWYB01000021">
    <property type="protein sequence ID" value="SMD16926.1"/>
    <property type="molecule type" value="Genomic_DNA"/>
</dbReference>
<evidence type="ECO:0000313" key="3">
    <source>
        <dbReference type="EMBL" id="SMD16926.1"/>
    </source>
</evidence>
<dbReference type="AlphaFoldDB" id="A0A1W2F5Z2"/>
<keyword evidence="1" id="KW-0472">Membrane</keyword>